<dbReference type="AlphaFoldDB" id="A0A084QAM0"/>
<feature type="compositionally biased region" description="Polar residues" evidence="1">
    <location>
        <begin position="339"/>
        <end position="364"/>
    </location>
</feature>
<dbReference type="Proteomes" id="UP000028524">
    <property type="component" value="Unassembled WGS sequence"/>
</dbReference>
<protein>
    <submittedName>
        <fullName evidence="3">Uncharacterized protein</fullName>
    </submittedName>
</protein>
<evidence type="ECO:0000256" key="2">
    <source>
        <dbReference type="SAM" id="Phobius"/>
    </source>
</evidence>
<feature type="compositionally biased region" description="Polar residues" evidence="1">
    <location>
        <begin position="880"/>
        <end position="889"/>
    </location>
</feature>
<keyword evidence="2" id="KW-1133">Transmembrane helix</keyword>
<feature type="compositionally biased region" description="Acidic residues" evidence="1">
    <location>
        <begin position="425"/>
        <end position="440"/>
    </location>
</feature>
<feature type="compositionally biased region" description="Low complexity" evidence="1">
    <location>
        <begin position="454"/>
        <end position="467"/>
    </location>
</feature>
<dbReference type="OMA" id="TKTPHSH"/>
<feature type="compositionally biased region" description="Basic and acidic residues" evidence="1">
    <location>
        <begin position="549"/>
        <end position="564"/>
    </location>
</feature>
<evidence type="ECO:0000256" key="1">
    <source>
        <dbReference type="SAM" id="MobiDB-lite"/>
    </source>
</evidence>
<feature type="region of interest" description="Disordered" evidence="1">
    <location>
        <begin position="326"/>
        <end position="520"/>
    </location>
</feature>
<feature type="compositionally biased region" description="Basic and acidic residues" evidence="1">
    <location>
        <begin position="851"/>
        <end position="862"/>
    </location>
</feature>
<feature type="compositionally biased region" description="Low complexity" evidence="1">
    <location>
        <begin position="377"/>
        <end position="388"/>
    </location>
</feature>
<accession>A0A084QAM0</accession>
<keyword evidence="2" id="KW-0812">Transmembrane</keyword>
<feature type="region of interest" description="Disordered" evidence="1">
    <location>
        <begin position="69"/>
        <end position="98"/>
    </location>
</feature>
<sequence length="943" mass="103528">MEEVRCFITHYTQGGCYCETGDYAEPTQDEAEFLSLMNSSKCPALLRPMFRPAPTTHFLSSKLSRKAASPLHADGHKDLPRPPAPVMPSIQPRETPQHEHHGLDLGWLLALSIGGAVLLLLAIGLLLSWRFRKQRPKQSSFTHALSNMRPARKRDYPTKLTTYHGLGSEHSGSRVSSRVSLQTAPILPPLPAYHGTVESERGRPLHRAYSEEEEQRIATQRGLREGWFARESWIPKEWQTRSLAGEERVMIEETWKDDVGKEQEIHILKRQNRTMLNPSLTEPVISLSAEPPRGRSRAVVQHRPRPSVSDNDLQDILRSIEQRLKDGKELQTGAHRRASSSSPVKAPTNKANLNRISHVRQASTPIRVVPPSPIPDQAEQNQFQKQNQRFSEESTGATARRLIAQATREVEKSECSSRYSHMSDSESEEEAEEEDVDEEERSSNGNDARKGHSRAQSAASNASSSLSTLYSVENGDETVVVTGEAGHEPLAGEPGSRISFVEPRLGANGPRILRRQNPSSRIASMKAVVDDARNTSTVRLVPQDDDDEPRVRGPEEPRSPRAADKTISWPLKTKLQPPETFRFPGGAADVGVSARPVSPSGSSIRTVSNDDDDSDSQHSSPAEAPMRWREAGNGRSRSPSPSPPSVVGDANSSPIFSSPPNDKQDILSLLLSQATPSRTLPDLPSDAFADGDVFPTPLSPRPKTPVADPKACFATPPPRQTSVCSVSSSAYSKDSVGDLMSVAVASGHHRQSPVRAGAHDPIPVGDTIAALRRMNSRLSTYSTISQTSTAAEDLEHSRPARRSGSISPTRPSSRHYLNLSGANPNRRSPVNTQKVRRNRASLVLAAPVEGTEERSYDKENRKPGTQAMTPGLRESGSGGNVSRESSQTRRGAKMGLANGVERENGKQSGRKRDSMESLGLYDADGFLRYSPDRDQKNNKSWRM</sequence>
<feature type="compositionally biased region" description="Polar residues" evidence="1">
    <location>
        <begin position="650"/>
        <end position="661"/>
    </location>
</feature>
<dbReference type="InParanoid" id="A0A084QAM0"/>
<proteinExistence type="predicted"/>
<feature type="transmembrane region" description="Helical" evidence="2">
    <location>
        <begin position="105"/>
        <end position="129"/>
    </location>
</feature>
<dbReference type="STRING" id="1283841.A0A084QAM0"/>
<name>A0A084QAM0_STAC4</name>
<feature type="compositionally biased region" description="Basic residues" evidence="1">
    <location>
        <begin position="294"/>
        <end position="305"/>
    </location>
</feature>
<dbReference type="OrthoDB" id="4760011at2759"/>
<feature type="compositionally biased region" description="Polar residues" evidence="1">
    <location>
        <begin position="820"/>
        <end position="833"/>
    </location>
</feature>
<keyword evidence="4" id="KW-1185">Reference proteome</keyword>
<reference evidence="3 4" key="1">
    <citation type="journal article" date="2014" name="BMC Genomics">
        <title>Comparative genome sequencing reveals chemotype-specific gene clusters in the toxigenic black mold Stachybotrys.</title>
        <authorList>
            <person name="Semeiks J."/>
            <person name="Borek D."/>
            <person name="Otwinowski Z."/>
            <person name="Grishin N.V."/>
        </authorList>
    </citation>
    <scope>NUCLEOTIDE SEQUENCE [LARGE SCALE GENOMIC DNA]</scope>
    <source>
        <strain evidence="3 4">IBT 40285</strain>
    </source>
</reference>
<dbReference type="HOGENOM" id="CLU_008866_0_0_1"/>
<keyword evidence="2" id="KW-0472">Membrane</keyword>
<evidence type="ECO:0000313" key="4">
    <source>
        <dbReference type="Proteomes" id="UP000028524"/>
    </source>
</evidence>
<feature type="region of interest" description="Disordered" evidence="1">
    <location>
        <begin position="782"/>
        <end position="943"/>
    </location>
</feature>
<feature type="region of interest" description="Disordered" evidence="1">
    <location>
        <begin position="287"/>
        <end position="310"/>
    </location>
</feature>
<evidence type="ECO:0000313" key="3">
    <source>
        <dbReference type="EMBL" id="KFA61005.1"/>
    </source>
</evidence>
<feature type="region of interest" description="Disordered" evidence="1">
    <location>
        <begin position="533"/>
        <end position="719"/>
    </location>
</feature>
<feature type="compositionally biased region" description="Basic and acidic residues" evidence="1">
    <location>
        <begin position="900"/>
        <end position="915"/>
    </location>
</feature>
<dbReference type="EMBL" id="KL660878">
    <property type="protein sequence ID" value="KFA61005.1"/>
    <property type="molecule type" value="Genomic_DNA"/>
</dbReference>
<gene>
    <name evidence="3" type="ORF">S40285_02753</name>
</gene>
<organism evidence="3 4">
    <name type="scientific">Stachybotrys chlorohalonatus (strain IBT 40285)</name>
    <dbReference type="NCBI Taxonomy" id="1283841"/>
    <lineage>
        <taxon>Eukaryota</taxon>
        <taxon>Fungi</taxon>
        <taxon>Dikarya</taxon>
        <taxon>Ascomycota</taxon>
        <taxon>Pezizomycotina</taxon>
        <taxon>Sordariomycetes</taxon>
        <taxon>Hypocreomycetidae</taxon>
        <taxon>Hypocreales</taxon>
        <taxon>Stachybotryaceae</taxon>
        <taxon>Stachybotrys</taxon>
    </lineage>
</organism>